<dbReference type="Pfam" id="PF00651">
    <property type="entry name" value="BTB"/>
    <property type="match status" value="1"/>
</dbReference>
<dbReference type="Proteomes" id="UP000076842">
    <property type="component" value="Unassembled WGS sequence"/>
</dbReference>
<dbReference type="InParanoid" id="A0A165IJX5"/>
<feature type="domain" description="BTB" evidence="2">
    <location>
        <begin position="55"/>
        <end position="120"/>
    </location>
</feature>
<feature type="compositionally biased region" description="Basic and acidic residues" evidence="1">
    <location>
        <begin position="338"/>
        <end position="350"/>
    </location>
</feature>
<dbReference type="CDD" id="cd18186">
    <property type="entry name" value="BTB_POZ_ZBTB_KLHL-like"/>
    <property type="match status" value="1"/>
</dbReference>
<feature type="region of interest" description="Disordered" evidence="1">
    <location>
        <begin position="324"/>
        <end position="350"/>
    </location>
</feature>
<organism evidence="3 4">
    <name type="scientific">Calocera cornea HHB12733</name>
    <dbReference type="NCBI Taxonomy" id="1353952"/>
    <lineage>
        <taxon>Eukaryota</taxon>
        <taxon>Fungi</taxon>
        <taxon>Dikarya</taxon>
        <taxon>Basidiomycota</taxon>
        <taxon>Agaricomycotina</taxon>
        <taxon>Dacrymycetes</taxon>
        <taxon>Dacrymycetales</taxon>
        <taxon>Dacrymycetaceae</taxon>
        <taxon>Calocera</taxon>
    </lineage>
</organism>
<accession>A0A165IJX5</accession>
<dbReference type="Gene3D" id="3.30.710.10">
    <property type="entry name" value="Potassium Channel Kv1.1, Chain A"/>
    <property type="match status" value="1"/>
</dbReference>
<gene>
    <name evidence="3" type="ORF">CALCODRAFT_492225</name>
</gene>
<dbReference type="OrthoDB" id="2367075at2759"/>
<sequence length="350" mass="39315">MADESLHLPFPPSLHPLPPCMAASSKGMSNVSCSSASCGDPRWPRRHDKYYWADGNVVFLVDGTLFKVHRYLFEQSEVFRAMFSLPPPKGTPVEGSSDSNPVRLEGVSNIAFEHLLWYMYPMSHGEMTAVPADAWLQILNLATMFDFERIRSSAISVLCRCPDPMFKLSVAERFHVDEWRLGCYVELCMRPAFFTEAEMRQLGSETTARLVAARELVRSHLFRRAHGQGSRWPCPNPKDSKKNSCSERVAHATCEVLLKGAEGTSPLVQVLRSILGQQPDGRPAENGLCGYCVLQWNNVIDDWLGTEDIRKILKGVFHRTADRSRETSPTCGLPSDTLPREDERQITSAL</sequence>
<proteinExistence type="predicted"/>
<protein>
    <recommendedName>
        <fullName evidence="2">BTB domain-containing protein</fullName>
    </recommendedName>
</protein>
<keyword evidence="4" id="KW-1185">Reference proteome</keyword>
<dbReference type="InterPro" id="IPR011333">
    <property type="entry name" value="SKP1/BTB/POZ_sf"/>
</dbReference>
<dbReference type="PROSITE" id="PS50097">
    <property type="entry name" value="BTB"/>
    <property type="match status" value="1"/>
</dbReference>
<evidence type="ECO:0000259" key="2">
    <source>
        <dbReference type="PROSITE" id="PS50097"/>
    </source>
</evidence>
<dbReference type="STRING" id="1353952.A0A165IJX5"/>
<reference evidence="3 4" key="1">
    <citation type="journal article" date="2016" name="Mol. Biol. Evol.">
        <title>Comparative Genomics of Early-Diverging Mushroom-Forming Fungi Provides Insights into the Origins of Lignocellulose Decay Capabilities.</title>
        <authorList>
            <person name="Nagy L.G."/>
            <person name="Riley R."/>
            <person name="Tritt A."/>
            <person name="Adam C."/>
            <person name="Daum C."/>
            <person name="Floudas D."/>
            <person name="Sun H."/>
            <person name="Yadav J.S."/>
            <person name="Pangilinan J."/>
            <person name="Larsson K.H."/>
            <person name="Matsuura K."/>
            <person name="Barry K."/>
            <person name="Labutti K."/>
            <person name="Kuo R."/>
            <person name="Ohm R.A."/>
            <person name="Bhattacharya S.S."/>
            <person name="Shirouzu T."/>
            <person name="Yoshinaga Y."/>
            <person name="Martin F.M."/>
            <person name="Grigoriev I.V."/>
            <person name="Hibbett D.S."/>
        </authorList>
    </citation>
    <scope>NUCLEOTIDE SEQUENCE [LARGE SCALE GENOMIC DNA]</scope>
    <source>
        <strain evidence="3 4">HHB12733</strain>
    </source>
</reference>
<evidence type="ECO:0000256" key="1">
    <source>
        <dbReference type="SAM" id="MobiDB-lite"/>
    </source>
</evidence>
<dbReference type="SMART" id="SM00225">
    <property type="entry name" value="BTB"/>
    <property type="match status" value="1"/>
</dbReference>
<dbReference type="EMBL" id="KV423929">
    <property type="protein sequence ID" value="KZT60673.1"/>
    <property type="molecule type" value="Genomic_DNA"/>
</dbReference>
<evidence type="ECO:0000313" key="4">
    <source>
        <dbReference type="Proteomes" id="UP000076842"/>
    </source>
</evidence>
<dbReference type="SUPFAM" id="SSF54695">
    <property type="entry name" value="POZ domain"/>
    <property type="match status" value="1"/>
</dbReference>
<dbReference type="InterPro" id="IPR000210">
    <property type="entry name" value="BTB/POZ_dom"/>
</dbReference>
<name>A0A165IJX5_9BASI</name>
<evidence type="ECO:0000313" key="3">
    <source>
        <dbReference type="EMBL" id="KZT60673.1"/>
    </source>
</evidence>
<dbReference type="AlphaFoldDB" id="A0A165IJX5"/>